<sequence length="197" mass="20935">MISGDSNQCMSESSSGGTMRSVSGDELRPVPWSQERKRGIQGEKDSDTVPCVSAVRDNHGATRALRGSSAHRCALDPRHPLPPPPLSLSPPHPPPHSPLSLAQPSSSLTRTSLFEHSPPVISGAAAQEQEGPPSLISRRKVFAPSQRKSPGPSSLIAERSEPKSASPERQVPLLLLLLCVAGRVIQPGEETDTGRPM</sequence>
<keyword evidence="3" id="KW-1185">Reference proteome</keyword>
<proteinExistence type="predicted"/>
<feature type="compositionally biased region" description="Basic and acidic residues" evidence="1">
    <location>
        <begin position="23"/>
        <end position="47"/>
    </location>
</feature>
<organism evidence="2 3">
    <name type="scientific">Pleuronectes platessa</name>
    <name type="common">European plaice</name>
    <dbReference type="NCBI Taxonomy" id="8262"/>
    <lineage>
        <taxon>Eukaryota</taxon>
        <taxon>Metazoa</taxon>
        <taxon>Chordata</taxon>
        <taxon>Craniata</taxon>
        <taxon>Vertebrata</taxon>
        <taxon>Euteleostomi</taxon>
        <taxon>Actinopterygii</taxon>
        <taxon>Neopterygii</taxon>
        <taxon>Teleostei</taxon>
        <taxon>Neoteleostei</taxon>
        <taxon>Acanthomorphata</taxon>
        <taxon>Carangaria</taxon>
        <taxon>Pleuronectiformes</taxon>
        <taxon>Pleuronectoidei</taxon>
        <taxon>Pleuronectidae</taxon>
        <taxon>Pleuronectes</taxon>
    </lineage>
</organism>
<accession>A0A9N7VHC7</accession>
<feature type="region of interest" description="Disordered" evidence="1">
    <location>
        <begin position="1"/>
        <end position="168"/>
    </location>
</feature>
<dbReference type="EMBL" id="CADEAL010004036">
    <property type="protein sequence ID" value="CAB1450004.1"/>
    <property type="molecule type" value="Genomic_DNA"/>
</dbReference>
<evidence type="ECO:0000313" key="2">
    <source>
        <dbReference type="EMBL" id="CAB1450004.1"/>
    </source>
</evidence>
<evidence type="ECO:0000313" key="3">
    <source>
        <dbReference type="Proteomes" id="UP001153269"/>
    </source>
</evidence>
<gene>
    <name evidence="2" type="ORF">PLEPLA_LOCUS37690</name>
</gene>
<feature type="compositionally biased region" description="Pro residues" evidence="1">
    <location>
        <begin position="80"/>
        <end position="97"/>
    </location>
</feature>
<evidence type="ECO:0000256" key="1">
    <source>
        <dbReference type="SAM" id="MobiDB-lite"/>
    </source>
</evidence>
<comment type="caution">
    <text evidence="2">The sequence shown here is derived from an EMBL/GenBank/DDBJ whole genome shotgun (WGS) entry which is preliminary data.</text>
</comment>
<dbReference type="AlphaFoldDB" id="A0A9N7VHC7"/>
<protein>
    <submittedName>
        <fullName evidence="2">Uncharacterized protein</fullName>
    </submittedName>
</protein>
<reference evidence="2" key="1">
    <citation type="submission" date="2020-03" db="EMBL/GenBank/DDBJ databases">
        <authorList>
            <person name="Weist P."/>
        </authorList>
    </citation>
    <scope>NUCLEOTIDE SEQUENCE</scope>
</reference>
<dbReference type="Proteomes" id="UP001153269">
    <property type="component" value="Unassembled WGS sequence"/>
</dbReference>
<feature type="compositionally biased region" description="Low complexity" evidence="1">
    <location>
        <begin position="98"/>
        <end position="108"/>
    </location>
</feature>
<name>A0A9N7VHC7_PLEPL</name>
<feature type="compositionally biased region" description="Polar residues" evidence="1">
    <location>
        <begin position="1"/>
        <end position="21"/>
    </location>
</feature>